<organism evidence="2 3">
    <name type="scientific">Endocarpon pusillum</name>
    <dbReference type="NCBI Taxonomy" id="364733"/>
    <lineage>
        <taxon>Eukaryota</taxon>
        <taxon>Fungi</taxon>
        <taxon>Dikarya</taxon>
        <taxon>Ascomycota</taxon>
        <taxon>Pezizomycotina</taxon>
        <taxon>Eurotiomycetes</taxon>
        <taxon>Chaetothyriomycetidae</taxon>
        <taxon>Verrucariales</taxon>
        <taxon>Verrucariaceae</taxon>
        <taxon>Endocarpon</taxon>
    </lineage>
</organism>
<sequence>MPRSAHSIWGVPGLKEGRVQDAIYRGWVFPGLIADGPIKMIRFPDNMLNTTSVLSQPPAATGRKSRAKKKFNLAGLPNEVLLIIFDYLDVFDSATLALTCKHLAGIASTYSKLDLPKDTACKYRARKPYEAADFLKKRIGDKFFSQRLRYCWGCKIYVPRMKSHWRCKLEKKCWEGRQRGRDRVTFAEWWATPKTQQMLAKWEQGKALKKCPSCKYSRDGFWLVS</sequence>
<reference evidence="2" key="1">
    <citation type="submission" date="2020-02" db="EMBL/GenBank/DDBJ databases">
        <authorList>
            <person name="Palmer J.M."/>
        </authorList>
    </citation>
    <scope>NUCLEOTIDE SEQUENCE</scope>
    <source>
        <strain evidence="2">EPUS1.4</strain>
        <tissue evidence="2">Thallus</tissue>
    </source>
</reference>
<proteinExistence type="predicted"/>
<dbReference type="Pfam" id="PF12937">
    <property type="entry name" value="F-box-like"/>
    <property type="match status" value="1"/>
</dbReference>
<evidence type="ECO:0000313" key="3">
    <source>
        <dbReference type="Proteomes" id="UP000606974"/>
    </source>
</evidence>
<dbReference type="Gene3D" id="1.20.1280.50">
    <property type="match status" value="1"/>
</dbReference>
<dbReference type="EMBL" id="JAACFV010000002">
    <property type="protein sequence ID" value="KAF7514037.1"/>
    <property type="molecule type" value="Genomic_DNA"/>
</dbReference>
<feature type="domain" description="F-box" evidence="1">
    <location>
        <begin position="70"/>
        <end position="113"/>
    </location>
</feature>
<dbReference type="OrthoDB" id="4115269at2759"/>
<dbReference type="InterPro" id="IPR036047">
    <property type="entry name" value="F-box-like_dom_sf"/>
</dbReference>
<comment type="caution">
    <text evidence="2">The sequence shown here is derived from an EMBL/GenBank/DDBJ whole genome shotgun (WGS) entry which is preliminary data.</text>
</comment>
<dbReference type="Proteomes" id="UP000606974">
    <property type="component" value="Unassembled WGS sequence"/>
</dbReference>
<gene>
    <name evidence="2" type="ORF">GJ744_004362</name>
</gene>
<evidence type="ECO:0000259" key="1">
    <source>
        <dbReference type="PROSITE" id="PS50181"/>
    </source>
</evidence>
<evidence type="ECO:0000313" key="2">
    <source>
        <dbReference type="EMBL" id="KAF7514037.1"/>
    </source>
</evidence>
<name>A0A8H7ATG2_9EURO</name>
<dbReference type="CDD" id="cd09917">
    <property type="entry name" value="F-box_SF"/>
    <property type="match status" value="1"/>
</dbReference>
<dbReference type="PROSITE" id="PS50181">
    <property type="entry name" value="FBOX"/>
    <property type="match status" value="1"/>
</dbReference>
<keyword evidence="3" id="KW-1185">Reference proteome</keyword>
<dbReference type="SUPFAM" id="SSF81383">
    <property type="entry name" value="F-box domain"/>
    <property type="match status" value="1"/>
</dbReference>
<dbReference type="AlphaFoldDB" id="A0A8H7ATG2"/>
<accession>A0A8H7ATG2</accession>
<dbReference type="InterPro" id="IPR001810">
    <property type="entry name" value="F-box_dom"/>
</dbReference>
<protein>
    <recommendedName>
        <fullName evidence="1">F-box domain-containing protein</fullName>
    </recommendedName>
</protein>